<protein>
    <submittedName>
        <fullName evidence="1">Uncharacterized protein</fullName>
    </submittedName>
</protein>
<evidence type="ECO:0000313" key="2">
    <source>
        <dbReference type="Proteomes" id="UP000815677"/>
    </source>
</evidence>
<dbReference type="Proteomes" id="UP000815677">
    <property type="component" value="Unassembled WGS sequence"/>
</dbReference>
<evidence type="ECO:0000313" key="1">
    <source>
        <dbReference type="EMBL" id="GAT55648.1"/>
    </source>
</evidence>
<proteinExistence type="predicted"/>
<reference evidence="1" key="1">
    <citation type="submission" date="2014-09" db="EMBL/GenBank/DDBJ databases">
        <title>Genome sequence of the luminous mushroom Mycena chlorophos for searching fungal bioluminescence genes.</title>
        <authorList>
            <person name="Tanaka Y."/>
            <person name="Kasuga D."/>
            <person name="Oba Y."/>
            <person name="Hase S."/>
            <person name="Sato K."/>
            <person name="Oba Y."/>
            <person name="Sakakibara Y."/>
        </authorList>
    </citation>
    <scope>NUCLEOTIDE SEQUENCE</scope>
</reference>
<gene>
    <name evidence="1" type="ORF">MCHLO_12391</name>
</gene>
<organism evidence="1 2">
    <name type="scientific">Mycena chlorophos</name>
    <name type="common">Agaric fungus</name>
    <name type="synonym">Agaricus chlorophos</name>
    <dbReference type="NCBI Taxonomy" id="658473"/>
    <lineage>
        <taxon>Eukaryota</taxon>
        <taxon>Fungi</taxon>
        <taxon>Dikarya</taxon>
        <taxon>Basidiomycota</taxon>
        <taxon>Agaricomycotina</taxon>
        <taxon>Agaricomycetes</taxon>
        <taxon>Agaricomycetidae</taxon>
        <taxon>Agaricales</taxon>
        <taxon>Marasmiineae</taxon>
        <taxon>Mycenaceae</taxon>
        <taxon>Mycena</taxon>
    </lineage>
</organism>
<sequence>MNPLLETSKIRFLPGKIKLYARALVDGVGTEADYDGVLQYISRESVSLAFIHYTLPDIANFDPTTASLGFRSLKVLLKPRVFSAFEDASDELWPGAWRWMLFISTFGSTIPGLGQYLDLDNDIFVTSVLVSTKFHRLYEASGPLLAGCETPEAVYIFTRGWTLLSRASRDYVEAMECIQMVLSKNRLEDNPDRIPSLVEGAHGPAGLATLFIDTLRAFLLDLRRAPGEWPVMRENLSLVQMMRHAEPGLLSSDPSDHRLVRKPSAFMQALISGGAIELLSEAALFYFAIAGGSGAAHGALALIAHLITFPNGYFRARLTGATLVRAVIGLVTTLPSAKLVAPVAAESASALAEFYFVHILPVMIGDDAFMRDARLAMGPDDEGSFVLSSDEPSAGPGINKLIKEESFKSWCSEHPGVWEPLFARMKENLWAKASSRIISRQPCSRHMVWIVSIPL</sequence>
<name>A0ABQ0LX20_MYCCL</name>
<keyword evidence="2" id="KW-1185">Reference proteome</keyword>
<accession>A0ABQ0LX20</accession>
<dbReference type="EMBL" id="DF849053">
    <property type="protein sequence ID" value="GAT55648.1"/>
    <property type="molecule type" value="Genomic_DNA"/>
</dbReference>